<name>A0AAF3J3I3_9BILA</name>
<dbReference type="AlphaFoldDB" id="A0AAF3J3I3"/>
<sequence length="178" mass="20176">MDRAFQTFRQRPYSSAIELLHEIRSICENAFDLHQSRDDPVNGVAKDVHDFIHELFEEQDRLKNGGENGFEGEENFDTFPQNPSTSKESNEHLVTANVTPTNAQQINLLLLNEVLQQRQMTAELGVRLIQILAAQNETNKPIQQVGNLGTTTSTGKRKLCWDQHSDSDEEDIVENNGN</sequence>
<reference evidence="2 3" key="1">
    <citation type="submission" date="2024-02" db="UniProtKB">
        <authorList>
            <consortium name="WormBaseParasite"/>
        </authorList>
    </citation>
    <scope>IDENTIFICATION</scope>
</reference>
<organism evidence="1 2">
    <name type="scientific">Mesorhabditis belari</name>
    <dbReference type="NCBI Taxonomy" id="2138241"/>
    <lineage>
        <taxon>Eukaryota</taxon>
        <taxon>Metazoa</taxon>
        <taxon>Ecdysozoa</taxon>
        <taxon>Nematoda</taxon>
        <taxon>Chromadorea</taxon>
        <taxon>Rhabditida</taxon>
        <taxon>Rhabditina</taxon>
        <taxon>Rhabditomorpha</taxon>
        <taxon>Rhabditoidea</taxon>
        <taxon>Rhabditidae</taxon>
        <taxon>Mesorhabditinae</taxon>
        <taxon>Mesorhabditis</taxon>
    </lineage>
</organism>
<keyword evidence="1" id="KW-1185">Reference proteome</keyword>
<evidence type="ECO:0000313" key="1">
    <source>
        <dbReference type="Proteomes" id="UP000887575"/>
    </source>
</evidence>
<protein>
    <submittedName>
        <fullName evidence="2 3">Uncharacterized protein</fullName>
    </submittedName>
</protein>
<accession>A0AAF3J3I3</accession>
<dbReference type="Proteomes" id="UP000887575">
    <property type="component" value="Unassembled WGS sequence"/>
</dbReference>
<dbReference type="WBParaSite" id="MBELARI_LOCUS13928">
    <property type="protein sequence ID" value="MBELARI_LOCUS13928"/>
    <property type="gene ID" value="MBELARI_LOCUS13928"/>
</dbReference>
<proteinExistence type="predicted"/>
<evidence type="ECO:0000313" key="2">
    <source>
        <dbReference type="WBParaSite" id="MBELARI_LOCUS13928"/>
    </source>
</evidence>
<dbReference type="WBParaSite" id="MBELARI_LOCUS13939">
    <property type="protein sequence ID" value="MBELARI_LOCUS13939"/>
    <property type="gene ID" value="MBELARI_LOCUS13939"/>
</dbReference>
<evidence type="ECO:0000313" key="3">
    <source>
        <dbReference type="WBParaSite" id="MBELARI_LOCUS13939"/>
    </source>
</evidence>